<proteinExistence type="inferred from homology"/>
<dbReference type="Gene3D" id="1.10.287.310">
    <property type="match status" value="1"/>
</dbReference>
<comment type="similarity">
    <text evidence="3">Belongs to the universal ribosomal protein uL29 family.</text>
</comment>
<evidence type="ECO:0000256" key="15">
    <source>
        <dbReference type="RuleBase" id="RU010713"/>
    </source>
</evidence>
<dbReference type="PROSITE" id="PS50202">
    <property type="entry name" value="MSP"/>
    <property type="match status" value="1"/>
</dbReference>
<dbReference type="InterPro" id="IPR000535">
    <property type="entry name" value="MSP_dom"/>
</dbReference>
<keyword evidence="4 15" id="KW-0813">Transport</keyword>
<dbReference type="Pfam" id="PF00635">
    <property type="entry name" value="Motile_Sperm"/>
    <property type="match status" value="1"/>
</dbReference>
<keyword evidence="10 15" id="KW-1133">Transmembrane helix</keyword>
<dbReference type="InterPro" id="IPR018254">
    <property type="entry name" value="Ribosomal_uL29_CS"/>
</dbReference>
<evidence type="ECO:0000256" key="11">
    <source>
        <dbReference type="ARBA" id="ARBA00023065"/>
    </source>
</evidence>
<dbReference type="GO" id="GO:0005840">
    <property type="term" value="C:ribosome"/>
    <property type="evidence" value="ECO:0007669"/>
    <property type="project" value="UniProtKB-KW"/>
</dbReference>
<dbReference type="GO" id="GO:0005243">
    <property type="term" value="F:gap junction channel activity"/>
    <property type="evidence" value="ECO:0000318"/>
    <property type="project" value="GO_Central"/>
</dbReference>
<evidence type="ECO:0000256" key="5">
    <source>
        <dbReference type="ARBA" id="ARBA00022475"/>
    </source>
</evidence>
<evidence type="ECO:0000256" key="4">
    <source>
        <dbReference type="ARBA" id="ARBA00022448"/>
    </source>
</evidence>
<evidence type="ECO:0000256" key="6">
    <source>
        <dbReference type="ARBA" id="ARBA00022692"/>
    </source>
</evidence>
<dbReference type="PANTHER" id="PTHR11893">
    <property type="entry name" value="INNEXIN"/>
    <property type="match status" value="1"/>
</dbReference>
<evidence type="ECO:0000256" key="1">
    <source>
        <dbReference type="ARBA" id="ARBA00004610"/>
    </source>
</evidence>
<reference evidence="18" key="1">
    <citation type="journal article" date="2008" name="Nat. Genet.">
        <title>The Pristionchus pacificus genome provides a unique perspective on nematode lifestyle and parasitism.</title>
        <authorList>
            <person name="Dieterich C."/>
            <person name="Clifton S.W."/>
            <person name="Schuster L.N."/>
            <person name="Chinwalla A."/>
            <person name="Delehaunty K."/>
            <person name="Dinkelacker I."/>
            <person name="Fulton L."/>
            <person name="Fulton R."/>
            <person name="Godfrey J."/>
            <person name="Minx P."/>
            <person name="Mitreva M."/>
            <person name="Roeseler W."/>
            <person name="Tian H."/>
            <person name="Witte H."/>
            <person name="Yang S.P."/>
            <person name="Wilson R.K."/>
            <person name="Sommer R.J."/>
        </authorList>
    </citation>
    <scope>NUCLEOTIDE SEQUENCE [LARGE SCALE GENOMIC DNA]</scope>
    <source>
        <strain evidence="18">PS312</strain>
    </source>
</reference>
<dbReference type="PROSITE" id="PS51013">
    <property type="entry name" value="PANNEXIN"/>
    <property type="match status" value="1"/>
</dbReference>
<feature type="region of interest" description="Disordered" evidence="16">
    <location>
        <begin position="580"/>
        <end position="611"/>
    </location>
</feature>
<feature type="transmembrane region" description="Helical" evidence="15">
    <location>
        <begin position="239"/>
        <end position="263"/>
    </location>
</feature>
<feature type="region of interest" description="Disordered" evidence="16">
    <location>
        <begin position="514"/>
        <end position="535"/>
    </location>
</feature>
<dbReference type="Pfam" id="PF00831">
    <property type="entry name" value="Ribosomal_L29"/>
    <property type="match status" value="1"/>
</dbReference>
<dbReference type="GO" id="GO:0034220">
    <property type="term" value="P:monoatomic ion transmembrane transport"/>
    <property type="evidence" value="ECO:0007669"/>
    <property type="project" value="UniProtKB-KW"/>
</dbReference>
<keyword evidence="13" id="KW-0687">Ribonucleoprotein</keyword>
<dbReference type="PRINTS" id="PR01262">
    <property type="entry name" value="INNEXIN"/>
</dbReference>
<keyword evidence="8" id="KW-0965">Cell junction</keyword>
<dbReference type="InterPro" id="IPR036049">
    <property type="entry name" value="Ribosomal_uL29_sf"/>
</dbReference>
<evidence type="ECO:0000256" key="3">
    <source>
        <dbReference type="ARBA" id="ARBA00009254"/>
    </source>
</evidence>
<evidence type="ECO:0000256" key="12">
    <source>
        <dbReference type="ARBA" id="ARBA00023136"/>
    </source>
</evidence>
<protein>
    <recommendedName>
        <fullName evidence="15">Innexin</fullName>
    </recommendedName>
</protein>
<evidence type="ECO:0000256" key="10">
    <source>
        <dbReference type="ARBA" id="ARBA00022989"/>
    </source>
</evidence>
<dbReference type="InterPro" id="IPR013783">
    <property type="entry name" value="Ig-like_fold"/>
</dbReference>
<evidence type="ECO:0000256" key="7">
    <source>
        <dbReference type="ARBA" id="ARBA00022868"/>
    </source>
</evidence>
<keyword evidence="18" id="KW-1185">Reference proteome</keyword>
<keyword evidence="7" id="KW-0303">Gap junction</keyword>
<feature type="compositionally biased region" description="Basic residues" evidence="16">
    <location>
        <begin position="659"/>
        <end position="676"/>
    </location>
</feature>
<evidence type="ECO:0000256" key="8">
    <source>
        <dbReference type="ARBA" id="ARBA00022949"/>
    </source>
</evidence>
<feature type="compositionally biased region" description="Basic residues" evidence="16">
    <location>
        <begin position="635"/>
        <end position="647"/>
    </location>
</feature>
<dbReference type="SUPFAM" id="SSF111126">
    <property type="entry name" value="Ligand-binding domain in the NO signalling and Golgi transport"/>
    <property type="match status" value="1"/>
</dbReference>
<accession>A0A8R1YG60</accession>
<dbReference type="CDD" id="cd00427">
    <property type="entry name" value="Ribosomal_L29_HIP"/>
    <property type="match status" value="1"/>
</dbReference>
<organism evidence="17 18">
    <name type="scientific">Pristionchus pacificus</name>
    <name type="common">Parasitic nematode worm</name>
    <dbReference type="NCBI Taxonomy" id="54126"/>
    <lineage>
        <taxon>Eukaryota</taxon>
        <taxon>Metazoa</taxon>
        <taxon>Ecdysozoa</taxon>
        <taxon>Nematoda</taxon>
        <taxon>Chromadorea</taxon>
        <taxon>Rhabditida</taxon>
        <taxon>Rhabditina</taxon>
        <taxon>Diplogasteromorpha</taxon>
        <taxon>Diplogasteroidea</taxon>
        <taxon>Neodiplogasteridae</taxon>
        <taxon>Pristionchus</taxon>
    </lineage>
</organism>
<evidence type="ECO:0000256" key="13">
    <source>
        <dbReference type="ARBA" id="ARBA00023274"/>
    </source>
</evidence>
<evidence type="ECO:0000313" key="17">
    <source>
        <dbReference type="EnsemblMetazoa" id="PPA23103.1"/>
    </source>
</evidence>
<dbReference type="InterPro" id="IPR001854">
    <property type="entry name" value="Ribosomal_uL29"/>
</dbReference>
<dbReference type="NCBIfam" id="TIGR00012">
    <property type="entry name" value="L29"/>
    <property type="match status" value="1"/>
</dbReference>
<dbReference type="PANTHER" id="PTHR11893:SF44">
    <property type="entry name" value="INNEXIN"/>
    <property type="match status" value="1"/>
</dbReference>
<gene>
    <name evidence="17" type="primary">WBGene00112657</name>
    <name evidence="15" type="synonym">inx</name>
</gene>
<dbReference type="InterPro" id="IPR024096">
    <property type="entry name" value="NO_sig/Golgi_transp_ligand-bd"/>
</dbReference>
<dbReference type="Pfam" id="PF00876">
    <property type="entry name" value="Innexin"/>
    <property type="match status" value="2"/>
</dbReference>
<feature type="transmembrane region" description="Helical" evidence="15">
    <location>
        <begin position="29"/>
        <end position="48"/>
    </location>
</feature>
<feature type="transmembrane region" description="Helical" evidence="15">
    <location>
        <begin position="86"/>
        <end position="107"/>
    </location>
</feature>
<dbReference type="OrthoDB" id="5867527at2759"/>
<keyword evidence="11 15" id="KW-0406">Ion transport</keyword>
<dbReference type="Gene3D" id="2.60.40.10">
    <property type="entry name" value="Immunoglobulins"/>
    <property type="match status" value="1"/>
</dbReference>
<keyword evidence="14 15" id="KW-0407">Ion channel</keyword>
<comment type="function">
    <text evidence="15">Structural component of the gap junctions.</text>
</comment>
<evidence type="ECO:0000256" key="2">
    <source>
        <dbReference type="ARBA" id="ARBA00004651"/>
    </source>
</evidence>
<feature type="transmembrane region" description="Helical" evidence="15">
    <location>
        <begin position="176"/>
        <end position="198"/>
    </location>
</feature>
<dbReference type="PROSITE" id="PS00579">
    <property type="entry name" value="RIBOSOMAL_L29"/>
    <property type="match status" value="1"/>
</dbReference>
<keyword evidence="5" id="KW-1003">Cell membrane</keyword>
<dbReference type="GO" id="GO:0005886">
    <property type="term" value="C:plasma membrane"/>
    <property type="evidence" value="ECO:0000318"/>
    <property type="project" value="GO_Central"/>
</dbReference>
<dbReference type="GO" id="GO:0006412">
    <property type="term" value="P:translation"/>
    <property type="evidence" value="ECO:0007669"/>
    <property type="project" value="InterPro"/>
</dbReference>
<dbReference type="GO" id="GO:0005921">
    <property type="term" value="C:gap junction"/>
    <property type="evidence" value="ECO:0000318"/>
    <property type="project" value="GO_Central"/>
</dbReference>
<dbReference type="AlphaFoldDB" id="A0A2A6BMH9"/>
<feature type="compositionally biased region" description="Basic residues" evidence="16">
    <location>
        <begin position="590"/>
        <end position="605"/>
    </location>
</feature>
<feature type="region of interest" description="Disordered" evidence="16">
    <location>
        <begin position="629"/>
        <end position="683"/>
    </location>
</feature>
<evidence type="ECO:0000256" key="16">
    <source>
        <dbReference type="SAM" id="MobiDB-lite"/>
    </source>
</evidence>
<dbReference type="InterPro" id="IPR008962">
    <property type="entry name" value="PapD-like_sf"/>
</dbReference>
<keyword evidence="9" id="KW-0689">Ribosomal protein</keyword>
<dbReference type="InterPro" id="IPR000990">
    <property type="entry name" value="Innexin"/>
</dbReference>
<dbReference type="EnsemblMetazoa" id="PPA23103.1">
    <property type="protein sequence ID" value="PPA23103.1"/>
    <property type="gene ID" value="WBGene00112657"/>
</dbReference>
<dbReference type="GO" id="GO:1990904">
    <property type="term" value="C:ribonucleoprotein complex"/>
    <property type="evidence" value="ECO:0007669"/>
    <property type="project" value="UniProtKB-KW"/>
</dbReference>
<feature type="compositionally biased region" description="Basic and acidic residues" evidence="16">
    <location>
        <begin position="648"/>
        <end position="658"/>
    </location>
</feature>
<dbReference type="Proteomes" id="UP000005239">
    <property type="component" value="Unassembled WGS sequence"/>
</dbReference>
<name>A0A2A6BMH9_PRIPA</name>
<keyword evidence="12 15" id="KW-0472">Membrane</keyword>
<accession>A0A2A6BMH9</accession>
<reference evidence="17" key="2">
    <citation type="submission" date="2022-06" db="UniProtKB">
        <authorList>
            <consortium name="EnsemblMetazoa"/>
        </authorList>
    </citation>
    <scope>IDENTIFICATION</scope>
    <source>
        <strain evidence="17">PS312</strain>
    </source>
</reference>
<comment type="similarity">
    <text evidence="15">Belongs to the pannexin family.</text>
</comment>
<feature type="region of interest" description="Disordered" evidence="16">
    <location>
        <begin position="881"/>
        <end position="900"/>
    </location>
</feature>
<dbReference type="SUPFAM" id="SSF49354">
    <property type="entry name" value="PapD-like"/>
    <property type="match status" value="1"/>
</dbReference>
<dbReference type="SUPFAM" id="SSF46561">
    <property type="entry name" value="Ribosomal protein L29 (L29p)"/>
    <property type="match status" value="1"/>
</dbReference>
<dbReference type="GO" id="GO:0003735">
    <property type="term" value="F:structural constituent of ribosome"/>
    <property type="evidence" value="ECO:0007669"/>
    <property type="project" value="InterPro"/>
</dbReference>
<comment type="subcellular location">
    <subcellularLocation>
        <location evidence="1">Cell junction</location>
        <location evidence="1">Gap junction</location>
    </subcellularLocation>
    <subcellularLocation>
        <location evidence="2 15">Cell membrane</location>
        <topology evidence="2 15">Multi-pass membrane protein</topology>
    </subcellularLocation>
</comment>
<evidence type="ECO:0000256" key="9">
    <source>
        <dbReference type="ARBA" id="ARBA00022980"/>
    </source>
</evidence>
<dbReference type="Gene3D" id="3.30.1380.20">
    <property type="entry name" value="Trafficking protein particle complex subunit 3"/>
    <property type="match status" value="1"/>
</dbReference>
<sequence>MLMVFSEITGTLAFLQPQPDDDISDRLHYYYTTTFLLLTAVLVSLKMFGGRPIECWLPAEYKKSWEDYTGQFVEQRGQTMVSYYQWVPFFFVLVAVMFYAPCLIWRLMYDKSGIRLKDIMSFANDKSNVQPAARRANIHGLAAHLSSIFKHRFTFGGAKKKNTFFRLLNLRFYEAFLTYLYIFIKFLFLVNVVLQMFLLNKFLQTDAYGIYGYGIRILGNVQRHTVQCVLVINIFTEKIFIMLWIWYTLLAVISFGAIVSWIFQSIPFEQRKKFIIRRLELADVDFKRHSYEAELDEFVRDFIKMDGIFVLRMITIHSGVLVCTEVVDLMWDQYLAEIGERDAKFIGQILSYELDPESNGKLDEGPLRPNSAAGLSFDLGKDNASTNLALLARRKTSVLVPLVSREDLTNLSDTPHYNHHLRPPSSRGGAISIVFYGILPSHIDCCYSILRTRRVTVGAASKLSKIRVVRKNIARVLTVINQTGIIYKKTRAMRRALAKHDASIKPVKPRGISAWNDVRSSDGKSETNFEQDGSDRKRIRTTMGTRHYRETKLLPTLIFIKSVVWKNLFNKEADKLERSNDDNKTYQALHLRRRRQAVPRPHRRSPPLSATPLDKKMELMRWIKALNRERNERRKSVKMKKKRRRNGEKKMRMIEKWRKEKKRGKKRKEMRRKRKANGWIGSSREPRVPFLDSRLTMAAPPPPMPKEVEITPDAVTFACGNAGKSTYFDIKIVNKGTKRAAFKVRCTSANVFRVQPPTGFVKGGGESLVVRLWFQNRRFIESTKHYFAVHIIFNDDAKMPNDVFPKTAKPDGVKRLSVAFTKDAPATSAGPEPAAPASLMAAPSIMPSAMGAPAASAIGAPPAPPAAAGAPAVPANRCYLQHTGKNPGRRQEATNALLGQ</sequence>
<keyword evidence="6 15" id="KW-0812">Transmembrane</keyword>
<evidence type="ECO:0000256" key="14">
    <source>
        <dbReference type="ARBA" id="ARBA00023303"/>
    </source>
</evidence>
<evidence type="ECO:0000313" key="18">
    <source>
        <dbReference type="Proteomes" id="UP000005239"/>
    </source>
</evidence>